<evidence type="ECO:0000313" key="5">
    <source>
        <dbReference type="Proteomes" id="UP000183788"/>
    </source>
</evidence>
<protein>
    <submittedName>
        <fullName evidence="4">NADP-dependent oxidoreductase</fullName>
        <ecNumber evidence="4">1.-.-.-</ecNumber>
    </submittedName>
    <submittedName>
        <fullName evidence="3">NADPH:quinone reductase</fullName>
    </submittedName>
</protein>
<dbReference type="InterPro" id="IPR011032">
    <property type="entry name" value="GroES-like_sf"/>
</dbReference>
<dbReference type="InterPro" id="IPR036291">
    <property type="entry name" value="NAD(P)-bd_dom_sf"/>
</dbReference>
<organism evidence="3 5">
    <name type="scientific">Chitinophaga sancti</name>
    <dbReference type="NCBI Taxonomy" id="1004"/>
    <lineage>
        <taxon>Bacteria</taxon>
        <taxon>Pseudomonadati</taxon>
        <taxon>Bacteroidota</taxon>
        <taxon>Chitinophagia</taxon>
        <taxon>Chitinophagales</taxon>
        <taxon>Chitinophagaceae</taxon>
        <taxon>Chitinophaga</taxon>
    </lineage>
</organism>
<evidence type="ECO:0000259" key="2">
    <source>
        <dbReference type="SMART" id="SM00829"/>
    </source>
</evidence>
<dbReference type="EC" id="1.-.-.-" evidence="4"/>
<reference evidence="4 6" key="2">
    <citation type="submission" date="2023-11" db="EMBL/GenBank/DDBJ databases">
        <title>MicrobeMod: A computational toolkit for identifying prokaryotic methylation and restriction-modification with nanopore sequencing.</title>
        <authorList>
            <person name="Crits-Christoph A."/>
            <person name="Kang S.C."/>
            <person name="Lee H."/>
            <person name="Ostrov N."/>
        </authorList>
    </citation>
    <scope>NUCLEOTIDE SEQUENCE [LARGE SCALE GENOMIC DNA]</scope>
    <source>
        <strain evidence="4 6">ATCC 23090</strain>
    </source>
</reference>
<reference evidence="3 5" key="1">
    <citation type="submission" date="2016-11" db="EMBL/GenBank/DDBJ databases">
        <authorList>
            <person name="Jaros S."/>
            <person name="Januszkiewicz K."/>
            <person name="Wedrychowicz H."/>
        </authorList>
    </citation>
    <scope>NUCLEOTIDE SEQUENCE [LARGE SCALE GENOMIC DNA]</scope>
    <source>
        <strain evidence="3 5">DSM 784</strain>
    </source>
</reference>
<dbReference type="AlphaFoldDB" id="A0A1K1NCC3"/>
<evidence type="ECO:0000313" key="6">
    <source>
        <dbReference type="Proteomes" id="UP001326715"/>
    </source>
</evidence>
<evidence type="ECO:0000313" key="4">
    <source>
        <dbReference type="EMBL" id="WQG91037.1"/>
    </source>
</evidence>
<feature type="transmembrane region" description="Helical" evidence="1">
    <location>
        <begin position="147"/>
        <end position="174"/>
    </location>
</feature>
<sequence>MKAITISQFKAAPELTEQPTPAVKAGSMLVRIIAAGINPFDTKMIDGILDGQMPHHFPMIPGVDAVGVVEEIGEGVTLFKVGDNIYGQFLHAPVGEGTFAEFIVVPEKAALALAPKKIPLQQAAAIPTAGMTALQMIEKSGLKHEQIVLVVGATGGVGLFFIQLAAMQGIYVIATASDENGASKVKKLGAKETINYKKISVAEEIRRNYPDGVDGLIDMVSTPDAFKEMTALVKKGGVAFTTAFVADDEDLKRKGLQGGNFELKGNRTLLDALSDAVDNGAVKIPLEREITLAETPAALAAIKKLNSKGKTIIVF</sequence>
<dbReference type="CDD" id="cd05289">
    <property type="entry name" value="MDR_like_2"/>
    <property type="match status" value="1"/>
</dbReference>
<keyword evidence="1" id="KW-0812">Transmembrane</keyword>
<dbReference type="InterPro" id="IPR013154">
    <property type="entry name" value="ADH-like_N"/>
</dbReference>
<dbReference type="InterPro" id="IPR020843">
    <property type="entry name" value="ER"/>
</dbReference>
<dbReference type="GO" id="GO:0016491">
    <property type="term" value="F:oxidoreductase activity"/>
    <property type="evidence" value="ECO:0007669"/>
    <property type="project" value="UniProtKB-KW"/>
</dbReference>
<dbReference type="InterPro" id="IPR050700">
    <property type="entry name" value="YIM1/Zinc_Alcohol_DH_Fams"/>
</dbReference>
<dbReference type="SMART" id="SM00829">
    <property type="entry name" value="PKS_ER"/>
    <property type="match status" value="1"/>
</dbReference>
<dbReference type="Proteomes" id="UP001326715">
    <property type="component" value="Chromosome"/>
</dbReference>
<evidence type="ECO:0000256" key="1">
    <source>
        <dbReference type="SAM" id="Phobius"/>
    </source>
</evidence>
<dbReference type="PANTHER" id="PTHR11695:SF294">
    <property type="entry name" value="RETICULON-4-INTERACTING PROTEIN 1, MITOCHONDRIAL"/>
    <property type="match status" value="1"/>
</dbReference>
<proteinExistence type="predicted"/>
<dbReference type="OrthoDB" id="634508at2"/>
<dbReference type="EMBL" id="CP140154">
    <property type="protein sequence ID" value="WQG91037.1"/>
    <property type="molecule type" value="Genomic_DNA"/>
</dbReference>
<dbReference type="STRING" id="1004.SAMN05661012_01190"/>
<name>A0A1K1NCC3_9BACT</name>
<dbReference type="SUPFAM" id="SSF50129">
    <property type="entry name" value="GroES-like"/>
    <property type="match status" value="1"/>
</dbReference>
<dbReference type="PANTHER" id="PTHR11695">
    <property type="entry name" value="ALCOHOL DEHYDROGENASE RELATED"/>
    <property type="match status" value="1"/>
</dbReference>
<keyword evidence="4" id="KW-0560">Oxidoreductase</keyword>
<dbReference type="SUPFAM" id="SSF51735">
    <property type="entry name" value="NAD(P)-binding Rossmann-fold domains"/>
    <property type="match status" value="1"/>
</dbReference>
<keyword evidence="1" id="KW-1133">Transmembrane helix</keyword>
<accession>A0A1K1NCC3</accession>
<dbReference type="Pfam" id="PF00107">
    <property type="entry name" value="ADH_zinc_N"/>
    <property type="match status" value="1"/>
</dbReference>
<dbReference type="RefSeq" id="WP_083571383.1">
    <property type="nucleotide sequence ID" value="NZ_CP139972.1"/>
</dbReference>
<dbReference type="EMBL" id="FPIZ01000003">
    <property type="protein sequence ID" value="SFW33074.1"/>
    <property type="molecule type" value="Genomic_DNA"/>
</dbReference>
<dbReference type="Gene3D" id="3.40.50.720">
    <property type="entry name" value="NAD(P)-binding Rossmann-like Domain"/>
    <property type="match status" value="1"/>
</dbReference>
<keyword evidence="6" id="KW-1185">Reference proteome</keyword>
<evidence type="ECO:0000313" key="3">
    <source>
        <dbReference type="EMBL" id="SFW33074.1"/>
    </source>
</evidence>
<feature type="domain" description="Enoyl reductase (ER)" evidence="2">
    <location>
        <begin position="10"/>
        <end position="313"/>
    </location>
</feature>
<dbReference type="InterPro" id="IPR013149">
    <property type="entry name" value="ADH-like_C"/>
</dbReference>
<dbReference type="Pfam" id="PF08240">
    <property type="entry name" value="ADH_N"/>
    <property type="match status" value="1"/>
</dbReference>
<gene>
    <name evidence="3" type="ORF">SAMN05661012_01190</name>
    <name evidence="4" type="ORF">SR876_05975</name>
</gene>
<dbReference type="Gene3D" id="3.90.180.10">
    <property type="entry name" value="Medium-chain alcohol dehydrogenases, catalytic domain"/>
    <property type="match status" value="1"/>
</dbReference>
<keyword evidence="1" id="KW-0472">Membrane</keyword>
<dbReference type="Proteomes" id="UP000183788">
    <property type="component" value="Unassembled WGS sequence"/>
</dbReference>